<sequence>GNAVSIVADRGDFQCVKVATHELAHSLGANHDGDKQSKTCRPDSNFIMSAHPSHEKHVLKNAFYFSPCSIREMSIHLSKPTSACVKNEPTVYYTYDLKRLPPGQVYSADMQCKL</sequence>
<proteinExistence type="predicted"/>
<dbReference type="PANTHER" id="PTHR11905:SF159">
    <property type="entry name" value="ADAM METALLOPROTEASE"/>
    <property type="match status" value="1"/>
</dbReference>
<dbReference type="SUPFAM" id="SSF55486">
    <property type="entry name" value="Metalloproteases ('zincins'), catalytic domain"/>
    <property type="match status" value="1"/>
</dbReference>
<gene>
    <name evidence="3" type="ORF">GSLYS_00021117001</name>
</gene>
<dbReference type="EMBL" id="CAXITT010001074">
    <property type="protein sequence ID" value="CAL1547800.1"/>
    <property type="molecule type" value="Genomic_DNA"/>
</dbReference>
<feature type="binding site" evidence="1">
    <location>
        <position position="21"/>
    </location>
    <ligand>
        <name>Zn(2+)</name>
        <dbReference type="ChEBI" id="CHEBI:29105"/>
        <note>catalytic</note>
    </ligand>
</feature>
<dbReference type="InterPro" id="IPR001590">
    <property type="entry name" value="Peptidase_M12B"/>
</dbReference>
<dbReference type="GO" id="GO:0046872">
    <property type="term" value="F:metal ion binding"/>
    <property type="evidence" value="ECO:0007669"/>
    <property type="project" value="UniProtKB-KW"/>
</dbReference>
<dbReference type="InterPro" id="IPR024079">
    <property type="entry name" value="MetalloPept_cat_dom_sf"/>
</dbReference>
<dbReference type="AlphaFoldDB" id="A0AAV2IPL0"/>
<feature type="non-terminal residue" evidence="3">
    <location>
        <position position="1"/>
    </location>
</feature>
<evidence type="ECO:0000313" key="3">
    <source>
        <dbReference type="EMBL" id="CAL1547800.1"/>
    </source>
</evidence>
<keyword evidence="1" id="KW-0862">Zinc</keyword>
<dbReference type="GO" id="GO:0006509">
    <property type="term" value="P:membrane protein ectodomain proteolysis"/>
    <property type="evidence" value="ECO:0007669"/>
    <property type="project" value="TreeGrafter"/>
</dbReference>
<name>A0AAV2IPL0_LYMST</name>
<keyword evidence="1" id="KW-0479">Metal-binding</keyword>
<dbReference type="PANTHER" id="PTHR11905">
    <property type="entry name" value="ADAM A DISINTEGRIN AND METALLOPROTEASE DOMAIN"/>
    <property type="match status" value="1"/>
</dbReference>
<comment type="caution">
    <text evidence="3">The sequence shown here is derived from an EMBL/GenBank/DDBJ whole genome shotgun (WGS) entry which is preliminary data.</text>
</comment>
<dbReference type="Proteomes" id="UP001497497">
    <property type="component" value="Unassembled WGS sequence"/>
</dbReference>
<keyword evidence="4" id="KW-1185">Reference proteome</keyword>
<feature type="domain" description="Peptidase M12B" evidence="2">
    <location>
        <begin position="18"/>
        <end position="89"/>
    </location>
</feature>
<comment type="caution">
    <text evidence="1">Lacks conserved residue(s) required for the propagation of feature annotation.</text>
</comment>
<feature type="binding site" evidence="1">
    <location>
        <position position="31"/>
    </location>
    <ligand>
        <name>Zn(2+)</name>
        <dbReference type="ChEBI" id="CHEBI:29105"/>
        <note>catalytic</note>
    </ligand>
</feature>
<accession>A0AAV2IPL0</accession>
<dbReference type="Gene3D" id="3.40.390.10">
    <property type="entry name" value="Collagenase (Catalytic Domain)"/>
    <property type="match status" value="1"/>
</dbReference>
<protein>
    <recommendedName>
        <fullName evidence="2">Peptidase M12B domain-containing protein</fullName>
    </recommendedName>
</protein>
<organism evidence="3 4">
    <name type="scientific">Lymnaea stagnalis</name>
    <name type="common">Great pond snail</name>
    <name type="synonym">Helix stagnalis</name>
    <dbReference type="NCBI Taxonomy" id="6523"/>
    <lineage>
        <taxon>Eukaryota</taxon>
        <taxon>Metazoa</taxon>
        <taxon>Spiralia</taxon>
        <taxon>Lophotrochozoa</taxon>
        <taxon>Mollusca</taxon>
        <taxon>Gastropoda</taxon>
        <taxon>Heterobranchia</taxon>
        <taxon>Euthyneura</taxon>
        <taxon>Panpulmonata</taxon>
        <taxon>Hygrophila</taxon>
        <taxon>Lymnaeoidea</taxon>
        <taxon>Lymnaeidae</taxon>
        <taxon>Lymnaea</taxon>
    </lineage>
</organism>
<evidence type="ECO:0000256" key="1">
    <source>
        <dbReference type="PROSITE-ProRule" id="PRU00276"/>
    </source>
</evidence>
<feature type="binding site" evidence="1">
    <location>
        <position position="25"/>
    </location>
    <ligand>
        <name>Zn(2+)</name>
        <dbReference type="ChEBI" id="CHEBI:29105"/>
        <note>catalytic</note>
    </ligand>
</feature>
<dbReference type="Pfam" id="PF01421">
    <property type="entry name" value="Reprolysin"/>
    <property type="match status" value="1"/>
</dbReference>
<reference evidence="3 4" key="1">
    <citation type="submission" date="2024-04" db="EMBL/GenBank/DDBJ databases">
        <authorList>
            <consortium name="Genoscope - CEA"/>
            <person name="William W."/>
        </authorList>
    </citation>
    <scope>NUCLEOTIDE SEQUENCE [LARGE SCALE GENOMIC DNA]</scope>
</reference>
<dbReference type="PROSITE" id="PS50215">
    <property type="entry name" value="ADAM_MEPRO"/>
    <property type="match status" value="1"/>
</dbReference>
<feature type="active site" evidence="1">
    <location>
        <position position="22"/>
    </location>
</feature>
<evidence type="ECO:0000313" key="4">
    <source>
        <dbReference type="Proteomes" id="UP001497497"/>
    </source>
</evidence>
<dbReference type="GO" id="GO:0004222">
    <property type="term" value="F:metalloendopeptidase activity"/>
    <property type="evidence" value="ECO:0007669"/>
    <property type="project" value="InterPro"/>
</dbReference>
<feature type="non-terminal residue" evidence="3">
    <location>
        <position position="114"/>
    </location>
</feature>
<evidence type="ECO:0000259" key="2">
    <source>
        <dbReference type="PROSITE" id="PS50215"/>
    </source>
</evidence>